<dbReference type="InterPro" id="IPR050570">
    <property type="entry name" value="Cell_wall_metabolism_enzyme"/>
</dbReference>
<evidence type="ECO:0000259" key="2">
    <source>
        <dbReference type="Pfam" id="PF01551"/>
    </source>
</evidence>
<dbReference type="PANTHER" id="PTHR21666:SF270">
    <property type="entry name" value="MUREIN HYDROLASE ACTIVATOR ENVC"/>
    <property type="match status" value="1"/>
</dbReference>
<organism evidence="3 4">
    <name type="scientific">Microbacterium wangchenii</name>
    <dbReference type="NCBI Taxonomy" id="2541726"/>
    <lineage>
        <taxon>Bacteria</taxon>
        <taxon>Bacillati</taxon>
        <taxon>Actinomycetota</taxon>
        <taxon>Actinomycetes</taxon>
        <taxon>Micrococcales</taxon>
        <taxon>Microbacteriaceae</taxon>
        <taxon>Microbacterium</taxon>
    </lineage>
</organism>
<feature type="region of interest" description="Disordered" evidence="1">
    <location>
        <begin position="1"/>
        <end position="23"/>
    </location>
</feature>
<dbReference type="EMBL" id="CP038266">
    <property type="protein sequence ID" value="QBR89187.1"/>
    <property type="molecule type" value="Genomic_DNA"/>
</dbReference>
<gene>
    <name evidence="3" type="ORF">E4K62_11125</name>
</gene>
<dbReference type="CDD" id="cd12797">
    <property type="entry name" value="M23_peptidase"/>
    <property type="match status" value="1"/>
</dbReference>
<evidence type="ECO:0000313" key="4">
    <source>
        <dbReference type="Proteomes" id="UP000295748"/>
    </source>
</evidence>
<dbReference type="RefSeq" id="WP_135067438.1">
    <property type="nucleotide sequence ID" value="NZ_CP038266.1"/>
</dbReference>
<reference evidence="3 4" key="1">
    <citation type="submission" date="2019-03" db="EMBL/GenBank/DDBJ databases">
        <authorList>
            <person name="Dong K."/>
        </authorList>
    </citation>
    <scope>NUCLEOTIDE SEQUENCE [LARGE SCALE GENOMIC DNA]</scope>
    <source>
        <strain evidence="4">dk512</strain>
    </source>
</reference>
<dbReference type="PANTHER" id="PTHR21666">
    <property type="entry name" value="PEPTIDASE-RELATED"/>
    <property type="match status" value="1"/>
</dbReference>
<dbReference type="InterPro" id="IPR011055">
    <property type="entry name" value="Dup_hybrid_motif"/>
</dbReference>
<feature type="domain" description="M23ase beta-sheet core" evidence="2">
    <location>
        <begin position="95"/>
        <end position="189"/>
    </location>
</feature>
<dbReference type="Pfam" id="PF01551">
    <property type="entry name" value="Peptidase_M23"/>
    <property type="match status" value="1"/>
</dbReference>
<dbReference type="SUPFAM" id="SSF51261">
    <property type="entry name" value="Duplicated hybrid motif"/>
    <property type="match status" value="1"/>
</dbReference>
<evidence type="ECO:0000313" key="3">
    <source>
        <dbReference type="EMBL" id="QBR89187.1"/>
    </source>
</evidence>
<keyword evidence="4" id="KW-1185">Reference proteome</keyword>
<name>A0ABX5SVA6_9MICO</name>
<sequence length="204" mass="21088">MDPLHSAAAPVGTSRGPSLSAAEPPAHRVVVADAIRAVTFLLAVTLGAIAFQPLVDAPGLQASAGLPGTGYVVPAAAGVSCDWTCHRERKPSSPEPGTDFAAPYGTPVASADAGTVISVKSDPSTATGRLIAIRLDDGYTVRYLHLSESLVDPGQRVTRGQIIAVSGASGGGRDWHYGPHVHVTLWQGAEWSGPTVDFERYVGK</sequence>
<evidence type="ECO:0000256" key="1">
    <source>
        <dbReference type="SAM" id="MobiDB-lite"/>
    </source>
</evidence>
<proteinExistence type="predicted"/>
<protein>
    <submittedName>
        <fullName evidence="3">M23 family metallopeptidase</fullName>
    </submittedName>
</protein>
<dbReference type="InterPro" id="IPR016047">
    <property type="entry name" value="M23ase_b-sheet_dom"/>
</dbReference>
<dbReference type="Proteomes" id="UP000295748">
    <property type="component" value="Chromosome"/>
</dbReference>
<accession>A0ABX5SVA6</accession>
<dbReference type="Gene3D" id="2.70.70.10">
    <property type="entry name" value="Glucose Permease (Domain IIA)"/>
    <property type="match status" value="1"/>
</dbReference>